<dbReference type="CDD" id="cd00093">
    <property type="entry name" value="HTH_XRE"/>
    <property type="match status" value="1"/>
</dbReference>
<dbReference type="STRING" id="68170.GCA_000974445_00885"/>
<accession>A0A0F0GHT3</accession>
<dbReference type="OrthoDB" id="3690688at2"/>
<evidence type="ECO:0000313" key="3">
    <source>
        <dbReference type="Proteomes" id="UP000033393"/>
    </source>
</evidence>
<protein>
    <submittedName>
        <fullName evidence="2">Uncharacterized protein</fullName>
    </submittedName>
</protein>
<dbReference type="PATRIC" id="fig|68170.10.peg.1313"/>
<dbReference type="Proteomes" id="UP000033393">
    <property type="component" value="Unassembled WGS sequence"/>
</dbReference>
<dbReference type="EMBL" id="JYJG01000428">
    <property type="protein sequence ID" value="KJK36792.1"/>
    <property type="molecule type" value="Genomic_DNA"/>
</dbReference>
<organism evidence="2 3">
    <name type="scientific">Lentzea aerocolonigenes</name>
    <name type="common">Lechevalieria aerocolonigenes</name>
    <name type="synonym">Saccharothrix aerocolonigenes</name>
    <dbReference type="NCBI Taxonomy" id="68170"/>
    <lineage>
        <taxon>Bacteria</taxon>
        <taxon>Bacillati</taxon>
        <taxon>Actinomycetota</taxon>
        <taxon>Actinomycetes</taxon>
        <taxon>Pseudonocardiales</taxon>
        <taxon>Pseudonocardiaceae</taxon>
        <taxon>Lentzea</taxon>
    </lineage>
</organism>
<reference evidence="2 3" key="1">
    <citation type="submission" date="2015-02" db="EMBL/GenBank/DDBJ databases">
        <authorList>
            <person name="Ju K.-S."/>
            <person name="Doroghazi J.R."/>
            <person name="Metcalf W."/>
        </authorList>
    </citation>
    <scope>NUCLEOTIDE SEQUENCE [LARGE SCALE GENOMIC DNA]</scope>
    <source>
        <strain evidence="2 3">NRRL B-16140</strain>
    </source>
</reference>
<dbReference type="AlphaFoldDB" id="A0A0F0GHT3"/>
<evidence type="ECO:0000313" key="2">
    <source>
        <dbReference type="EMBL" id="KJK36792.1"/>
    </source>
</evidence>
<dbReference type="InterPro" id="IPR001387">
    <property type="entry name" value="Cro/C1-type_HTH"/>
</dbReference>
<keyword evidence="3" id="KW-1185">Reference proteome</keyword>
<comment type="caution">
    <text evidence="2">The sequence shown here is derived from an EMBL/GenBank/DDBJ whole genome shotgun (WGS) entry which is preliminary data.</text>
</comment>
<dbReference type="eggNOG" id="ENOG50309MX">
    <property type="taxonomic scope" value="Bacteria"/>
</dbReference>
<name>A0A0F0GHT3_LENAE</name>
<feature type="region of interest" description="Disordered" evidence="1">
    <location>
        <begin position="1"/>
        <end position="27"/>
    </location>
</feature>
<proteinExistence type="predicted"/>
<gene>
    <name evidence="2" type="ORF">UK23_41910</name>
</gene>
<feature type="compositionally biased region" description="Polar residues" evidence="1">
    <location>
        <begin position="18"/>
        <end position="27"/>
    </location>
</feature>
<evidence type="ECO:0000256" key="1">
    <source>
        <dbReference type="SAM" id="MobiDB-lite"/>
    </source>
</evidence>
<sequence>MTTAAGRPTLTVDDSDSTGHGSLTQLLTTGPFPEALRAAIKASRLSLDRIQHRLALRGVTISVATLSYWQSGRRRPERPESLEALRHLESVLGVPQSGLSALLGPPRPRGRRCRPTTMMPIDALWARRERVANLLSKVDTSSDLKLGRISQHDRIEISADGGQKSVWVRQILRAEQDGPDRWALVFETEESDVLPEIVNVRNCHLGRIARDHEANIMVAEMMFERPLTRGETLIMEYQLVFPEGHAPKGNNTFARKFRLPVREYVIEVRFDEANLPSRVQQYTRVQQYSVPAGDETPSRRRNLTLDSGGGVHAVALGFGPGVFGIRWEWPNR</sequence>